<protein>
    <recommendedName>
        <fullName evidence="1">AB hydrolase-1 domain-containing protein</fullName>
    </recommendedName>
</protein>
<dbReference type="GO" id="GO:0017000">
    <property type="term" value="P:antibiotic biosynthetic process"/>
    <property type="evidence" value="ECO:0007669"/>
    <property type="project" value="UniProtKB-ARBA"/>
</dbReference>
<name>A0A9W9PWN0_9EURO</name>
<feature type="domain" description="AB hydrolase-1" evidence="1">
    <location>
        <begin position="42"/>
        <end position="307"/>
    </location>
</feature>
<dbReference type="GO" id="GO:0016020">
    <property type="term" value="C:membrane"/>
    <property type="evidence" value="ECO:0007669"/>
    <property type="project" value="TreeGrafter"/>
</dbReference>
<organism evidence="2 3">
    <name type="scientific">Penicillium atrosanguineum</name>
    <dbReference type="NCBI Taxonomy" id="1132637"/>
    <lineage>
        <taxon>Eukaryota</taxon>
        <taxon>Fungi</taxon>
        <taxon>Dikarya</taxon>
        <taxon>Ascomycota</taxon>
        <taxon>Pezizomycotina</taxon>
        <taxon>Eurotiomycetes</taxon>
        <taxon>Eurotiomycetidae</taxon>
        <taxon>Eurotiales</taxon>
        <taxon>Aspergillaceae</taxon>
        <taxon>Penicillium</taxon>
    </lineage>
</organism>
<sequence>MNQYYGSDWDTGDMEGLVSIGSHKLYLSASGPERLAGEPIVLLMQGLGSTIDEWVAVRKLMLPFARWLNYDRSGMGRSESLAQMPESISAESVAAELDTLLKNAGIAPPFIIVGHSWGGITSRELLNLRPNDIVGMVFVDCNTESYFDDGTWGLEVFEPMMGGQDFSQTTGLATSHLLSKDEWKSFYNEQMNERHQKTEMAEYQGVKTSGRALAQKRQLENLPLNNQPVSVIIADTSSDFQRIYDCGVAAGKGTEEERAVYLTHLARLREKSEDWQCELLKLSRRSRAVRVKCGHNVQMLQPQPIVQEI</sequence>
<dbReference type="PANTHER" id="PTHR43798:SF33">
    <property type="entry name" value="HYDROLASE, PUTATIVE (AFU_ORTHOLOGUE AFUA_2G14860)-RELATED"/>
    <property type="match status" value="1"/>
</dbReference>
<dbReference type="Proteomes" id="UP001147746">
    <property type="component" value="Unassembled WGS sequence"/>
</dbReference>
<gene>
    <name evidence="2" type="ORF">N7476_007709</name>
</gene>
<dbReference type="PANTHER" id="PTHR43798">
    <property type="entry name" value="MONOACYLGLYCEROL LIPASE"/>
    <property type="match status" value="1"/>
</dbReference>
<dbReference type="Pfam" id="PF12697">
    <property type="entry name" value="Abhydrolase_6"/>
    <property type="match status" value="1"/>
</dbReference>
<accession>A0A9W9PWN0</accession>
<dbReference type="InterPro" id="IPR029058">
    <property type="entry name" value="AB_hydrolase_fold"/>
</dbReference>
<dbReference type="Gene3D" id="3.40.50.1820">
    <property type="entry name" value="alpha/beta hydrolase"/>
    <property type="match status" value="1"/>
</dbReference>
<dbReference type="InterPro" id="IPR000073">
    <property type="entry name" value="AB_hydrolase_1"/>
</dbReference>
<dbReference type="OrthoDB" id="294702at2759"/>
<dbReference type="EMBL" id="JAPZBO010000007">
    <property type="protein sequence ID" value="KAJ5311849.1"/>
    <property type="molecule type" value="Genomic_DNA"/>
</dbReference>
<evidence type="ECO:0000313" key="3">
    <source>
        <dbReference type="Proteomes" id="UP001147746"/>
    </source>
</evidence>
<proteinExistence type="predicted"/>
<evidence type="ECO:0000313" key="2">
    <source>
        <dbReference type="EMBL" id="KAJ5311849.1"/>
    </source>
</evidence>
<keyword evidence="3" id="KW-1185">Reference proteome</keyword>
<evidence type="ECO:0000259" key="1">
    <source>
        <dbReference type="Pfam" id="PF12697"/>
    </source>
</evidence>
<dbReference type="GO" id="GO:0072330">
    <property type="term" value="P:monocarboxylic acid biosynthetic process"/>
    <property type="evidence" value="ECO:0007669"/>
    <property type="project" value="UniProtKB-ARBA"/>
</dbReference>
<dbReference type="AlphaFoldDB" id="A0A9W9PWN0"/>
<reference evidence="2" key="2">
    <citation type="journal article" date="2023" name="IMA Fungus">
        <title>Comparative genomic study of the Penicillium genus elucidates a diverse pangenome and 15 lateral gene transfer events.</title>
        <authorList>
            <person name="Petersen C."/>
            <person name="Sorensen T."/>
            <person name="Nielsen M.R."/>
            <person name="Sondergaard T.E."/>
            <person name="Sorensen J.L."/>
            <person name="Fitzpatrick D.A."/>
            <person name="Frisvad J.C."/>
            <person name="Nielsen K.L."/>
        </authorList>
    </citation>
    <scope>NUCLEOTIDE SEQUENCE</scope>
    <source>
        <strain evidence="2">IBT 21472</strain>
    </source>
</reference>
<reference evidence="2" key="1">
    <citation type="submission" date="2022-12" db="EMBL/GenBank/DDBJ databases">
        <authorList>
            <person name="Petersen C."/>
        </authorList>
    </citation>
    <scope>NUCLEOTIDE SEQUENCE</scope>
    <source>
        <strain evidence="2">IBT 21472</strain>
    </source>
</reference>
<dbReference type="SUPFAM" id="SSF53474">
    <property type="entry name" value="alpha/beta-Hydrolases"/>
    <property type="match status" value="1"/>
</dbReference>
<dbReference type="InterPro" id="IPR050266">
    <property type="entry name" value="AB_hydrolase_sf"/>
</dbReference>
<comment type="caution">
    <text evidence="2">The sequence shown here is derived from an EMBL/GenBank/DDBJ whole genome shotgun (WGS) entry which is preliminary data.</text>
</comment>